<evidence type="ECO:0000313" key="1">
    <source>
        <dbReference type="EMBL" id="QCL10688.1"/>
    </source>
</evidence>
<keyword evidence="1" id="KW-0614">Plasmid</keyword>
<sequence>MNRFAPNEPALRGLRPLHQFLFSFGPVSAFPEKRVSLD</sequence>
<geneLocation type="plasmid" evidence="1">
    <name>pOC-Colt5.8</name>
</geneLocation>
<protein>
    <submittedName>
        <fullName evidence="1">Uncharacterized protein</fullName>
    </submittedName>
</protein>
<proteinExistence type="predicted"/>
<name>A0A4P8DK45_RHIRH</name>
<accession>A0A4P8DK45</accession>
<dbReference type="EMBL" id="MK318973">
    <property type="protein sequence ID" value="QCL10688.1"/>
    <property type="molecule type" value="Genomic_DNA"/>
</dbReference>
<gene>
    <name evidence="1" type="ORF">pOC-C5.8_510</name>
</gene>
<organism evidence="1">
    <name type="scientific">Rhizobium rhizogenes</name>
    <name type="common">Agrobacterium rhizogenes</name>
    <dbReference type="NCBI Taxonomy" id="359"/>
    <lineage>
        <taxon>Bacteria</taxon>
        <taxon>Pseudomonadati</taxon>
        <taxon>Pseudomonadota</taxon>
        <taxon>Alphaproteobacteria</taxon>
        <taxon>Hyphomicrobiales</taxon>
        <taxon>Rhizobiaceae</taxon>
        <taxon>Rhizobium/Agrobacterium group</taxon>
        <taxon>Rhizobium</taxon>
    </lineage>
</organism>
<dbReference type="AlphaFoldDB" id="A0A4P8DK45"/>
<reference evidence="1" key="1">
    <citation type="journal article" date="2019" name="Genome Biol. Evol.">
        <title>Evolutionary Relatedness and Classification of Tumour-Inducing and Opine-Catabolic Plasmids in Three Rhizobium rhizogenes Strains Isolated from the Same Crown Gall Tumour.</title>
        <authorList>
            <person name="Kuzmanovic N."/>
            <person name="Pulawska J."/>
        </authorList>
    </citation>
    <scope>NUCLEOTIDE SEQUENCE</scope>
    <source>
        <strain evidence="1">Colt5.8</strain>
        <plasmid evidence="1">pOC-Colt5.8</plasmid>
    </source>
</reference>